<name>A0AAV9I6T7_9RHOD</name>
<dbReference type="Gene3D" id="3.30.230.10">
    <property type="match status" value="1"/>
</dbReference>
<sequence length="433" mass="48341">MRMVITQVGRNSYMFQVTRKRIGEHRHHPHGGWSSPKTVLSGIMALVSVTCEAPVNIALIKYWGKRDEEKILPLNPSLSITLDMADLRTKTTVVASKYFDRDRLWLNGKEQDIHSKRLQVCITKLRQGADDLWLDGKLVVAKKDWIDYRLHIISENNFPTAAGLASSASGLACFVYSIAQLLQFKETFPGELTTIARQGSGSSCRSLLGGFVMWESGSAEDGSDSIAKQVAPVDSWNSLRVVILIVNEQQKKTSSTAGMQTSVETSELLKFRAREVVPLQLSRMLNAVKETDFATLATVTMQESNQFHACCLDTFPPIFYLNDVSKEIIHFVHEYNACRADTVVAYTFDAGPNAVLLTKEENLEDLMTCLYKRFGFFPVTGKKLPDFVCETPPGHQIIRSIVTRIGEGPRVITRSLDNEDSLATKEGMPKLIS</sequence>
<feature type="domain" description="Diphosphomevalonate decarboxylase-like N-terminal" evidence="15">
    <location>
        <begin position="53"/>
        <end position="227"/>
    </location>
</feature>
<keyword evidence="10 13" id="KW-0753">Steroid metabolism</keyword>
<dbReference type="GO" id="GO:0005524">
    <property type="term" value="F:ATP binding"/>
    <property type="evidence" value="ECO:0007669"/>
    <property type="project" value="UniProtKB-UniRule"/>
</dbReference>
<evidence type="ECO:0000256" key="4">
    <source>
        <dbReference type="ARBA" id="ARBA00022741"/>
    </source>
</evidence>
<feature type="domain" description="Mvd1 C-terminal" evidence="14">
    <location>
        <begin position="241"/>
        <end position="376"/>
    </location>
</feature>
<organism evidence="16 17">
    <name type="scientific">Galdieria yellowstonensis</name>
    <dbReference type="NCBI Taxonomy" id="3028027"/>
    <lineage>
        <taxon>Eukaryota</taxon>
        <taxon>Rhodophyta</taxon>
        <taxon>Bangiophyceae</taxon>
        <taxon>Galdieriales</taxon>
        <taxon>Galdieriaceae</taxon>
        <taxon>Galdieria</taxon>
    </lineage>
</organism>
<evidence type="ECO:0000313" key="17">
    <source>
        <dbReference type="Proteomes" id="UP001300502"/>
    </source>
</evidence>
<dbReference type="FunFam" id="3.30.230.10:FF:000018">
    <property type="entry name" value="Diphosphomevalonate decarboxylase"/>
    <property type="match status" value="1"/>
</dbReference>
<dbReference type="InterPro" id="IPR041431">
    <property type="entry name" value="Mvd1_C"/>
</dbReference>
<dbReference type="InterPro" id="IPR020568">
    <property type="entry name" value="Ribosomal_Su5_D2-typ_SF"/>
</dbReference>
<dbReference type="AlphaFoldDB" id="A0AAV9I6T7"/>
<proteinExistence type="inferred from homology"/>
<evidence type="ECO:0000256" key="5">
    <source>
        <dbReference type="ARBA" id="ARBA00022840"/>
    </source>
</evidence>
<dbReference type="InterPro" id="IPR036554">
    <property type="entry name" value="GHMP_kinase_C_sf"/>
</dbReference>
<comment type="function">
    <text evidence="13">Catalyzes the ATP dependent decarboxylation of (R)-5-diphosphomevalonate to form isopentenyl diphosphate (IPP). Functions in the mevalonate (MVA) pathway leading to isopentenyl diphosphate (IPP), a key precursor for the biosynthesis of isoprenoids and sterol synthesis.</text>
</comment>
<protein>
    <recommendedName>
        <fullName evidence="2 12">Diphosphomevalonate decarboxylase</fullName>
        <ecNumber evidence="2 12">4.1.1.33</ecNumber>
    </recommendedName>
</protein>
<comment type="caution">
    <text evidence="16">The sequence shown here is derived from an EMBL/GenBank/DDBJ whole genome shotgun (WGS) entry which is preliminary data.</text>
</comment>
<dbReference type="GO" id="GO:0019287">
    <property type="term" value="P:isopentenyl diphosphate biosynthetic process, mevalonate pathway"/>
    <property type="evidence" value="ECO:0007669"/>
    <property type="project" value="UniProtKB-UniRule"/>
</dbReference>
<keyword evidence="8 12" id="KW-0443">Lipid metabolism</keyword>
<dbReference type="GO" id="GO:0005829">
    <property type="term" value="C:cytosol"/>
    <property type="evidence" value="ECO:0007669"/>
    <property type="project" value="InterPro"/>
</dbReference>
<evidence type="ECO:0000256" key="6">
    <source>
        <dbReference type="ARBA" id="ARBA00022955"/>
    </source>
</evidence>
<dbReference type="EMBL" id="JANCYU010000011">
    <property type="protein sequence ID" value="KAK4523094.1"/>
    <property type="molecule type" value="Genomic_DNA"/>
</dbReference>
<keyword evidence="7 13" id="KW-0756">Sterol biosynthesis</keyword>
<evidence type="ECO:0000256" key="8">
    <source>
        <dbReference type="ARBA" id="ARBA00023098"/>
    </source>
</evidence>
<evidence type="ECO:0000313" key="16">
    <source>
        <dbReference type="EMBL" id="KAK4523094.1"/>
    </source>
</evidence>
<dbReference type="EC" id="4.1.1.33" evidence="2 12"/>
<keyword evidence="4 12" id="KW-0547">Nucleotide-binding</keyword>
<dbReference type="SUPFAM" id="SSF54211">
    <property type="entry name" value="Ribosomal protein S5 domain 2-like"/>
    <property type="match status" value="1"/>
</dbReference>
<evidence type="ECO:0000256" key="9">
    <source>
        <dbReference type="ARBA" id="ARBA00023166"/>
    </source>
</evidence>
<comment type="pathway">
    <text evidence="13">Steroid biosynthesis; cholesterol biosynthesis.</text>
</comment>
<dbReference type="PANTHER" id="PTHR10977">
    <property type="entry name" value="DIPHOSPHOMEVALONATE DECARBOXYLASE"/>
    <property type="match status" value="1"/>
</dbReference>
<evidence type="ECO:0000256" key="3">
    <source>
        <dbReference type="ARBA" id="ARBA00022516"/>
    </source>
</evidence>
<evidence type="ECO:0000256" key="10">
    <source>
        <dbReference type="ARBA" id="ARBA00023221"/>
    </source>
</evidence>
<keyword evidence="3 13" id="KW-0444">Lipid biosynthesis</keyword>
<dbReference type="InterPro" id="IPR005935">
    <property type="entry name" value="Mev_decarb"/>
</dbReference>
<dbReference type="Pfam" id="PF22700">
    <property type="entry name" value="MVD-like_N"/>
    <property type="match status" value="1"/>
</dbReference>
<keyword evidence="6 13" id="KW-0752">Steroid biosynthesis</keyword>
<evidence type="ECO:0000259" key="14">
    <source>
        <dbReference type="Pfam" id="PF18376"/>
    </source>
</evidence>
<evidence type="ECO:0000256" key="13">
    <source>
        <dbReference type="RuleBase" id="RU363086"/>
    </source>
</evidence>
<dbReference type="GO" id="GO:0004163">
    <property type="term" value="F:diphosphomevalonate decarboxylase activity"/>
    <property type="evidence" value="ECO:0007669"/>
    <property type="project" value="UniProtKB-UniRule"/>
</dbReference>
<dbReference type="InterPro" id="IPR014721">
    <property type="entry name" value="Ribsml_uS5_D2-typ_fold_subgr"/>
</dbReference>
<keyword evidence="11 12" id="KW-0456">Lyase</keyword>
<evidence type="ECO:0000256" key="2">
    <source>
        <dbReference type="ARBA" id="ARBA00012296"/>
    </source>
</evidence>
<dbReference type="Proteomes" id="UP001300502">
    <property type="component" value="Unassembled WGS sequence"/>
</dbReference>
<keyword evidence="5 12" id="KW-0067">ATP-binding</keyword>
<dbReference type="Gene3D" id="3.30.70.890">
    <property type="entry name" value="GHMP kinase, C-terminal domain"/>
    <property type="match status" value="1"/>
</dbReference>
<evidence type="ECO:0000256" key="11">
    <source>
        <dbReference type="ARBA" id="ARBA00023239"/>
    </source>
</evidence>
<dbReference type="PIRSF" id="PIRSF015950">
    <property type="entry name" value="Mev_P_decrbx"/>
    <property type="match status" value="1"/>
</dbReference>
<reference evidence="16 17" key="1">
    <citation type="submission" date="2022-07" db="EMBL/GenBank/DDBJ databases">
        <title>Genome-wide signatures of adaptation to extreme environments.</title>
        <authorList>
            <person name="Cho C.H."/>
            <person name="Yoon H.S."/>
        </authorList>
    </citation>
    <scope>NUCLEOTIDE SEQUENCE [LARGE SCALE GENOMIC DNA]</scope>
    <source>
        <strain evidence="16 17">108.79 E11</strain>
    </source>
</reference>
<keyword evidence="9 13" id="KW-1207">Sterol metabolism</keyword>
<keyword evidence="17" id="KW-1185">Reference proteome</keyword>
<comment type="catalytic activity">
    <reaction evidence="12 13">
        <text>(R)-5-diphosphomevalonate + ATP = isopentenyl diphosphate + ADP + phosphate + CO2</text>
        <dbReference type="Rhea" id="RHEA:23732"/>
        <dbReference type="ChEBI" id="CHEBI:16526"/>
        <dbReference type="ChEBI" id="CHEBI:30616"/>
        <dbReference type="ChEBI" id="CHEBI:43474"/>
        <dbReference type="ChEBI" id="CHEBI:57557"/>
        <dbReference type="ChEBI" id="CHEBI:128769"/>
        <dbReference type="ChEBI" id="CHEBI:456216"/>
        <dbReference type="EC" id="4.1.1.33"/>
    </reaction>
</comment>
<keyword evidence="13" id="KW-0153">Cholesterol metabolism</keyword>
<keyword evidence="13" id="KW-0152">Cholesterol biosynthesis</keyword>
<evidence type="ECO:0000256" key="1">
    <source>
        <dbReference type="ARBA" id="ARBA00008831"/>
    </source>
</evidence>
<evidence type="ECO:0000259" key="15">
    <source>
        <dbReference type="Pfam" id="PF22700"/>
    </source>
</evidence>
<gene>
    <name evidence="16" type="ORF">GAYE_PCTG36G0985</name>
</gene>
<accession>A0AAV9I6T7</accession>
<dbReference type="InterPro" id="IPR029765">
    <property type="entry name" value="Mev_diP_decarb"/>
</dbReference>
<evidence type="ECO:0000256" key="12">
    <source>
        <dbReference type="PIRNR" id="PIRNR015950"/>
    </source>
</evidence>
<comment type="similarity">
    <text evidence="1 12 13">Belongs to the diphosphomevalonate decarboxylase family.</text>
</comment>
<evidence type="ECO:0000256" key="7">
    <source>
        <dbReference type="ARBA" id="ARBA00023011"/>
    </source>
</evidence>
<dbReference type="NCBIfam" id="TIGR01240">
    <property type="entry name" value="mevDPdecarb"/>
    <property type="match status" value="1"/>
</dbReference>
<dbReference type="Pfam" id="PF18376">
    <property type="entry name" value="MDD_C"/>
    <property type="match status" value="1"/>
</dbReference>
<dbReference type="PANTHER" id="PTHR10977:SF3">
    <property type="entry name" value="DIPHOSPHOMEVALONATE DECARBOXYLASE"/>
    <property type="match status" value="1"/>
</dbReference>
<dbReference type="InterPro" id="IPR053859">
    <property type="entry name" value="MVD-like_N"/>
</dbReference>
<dbReference type="GO" id="GO:0006695">
    <property type="term" value="P:cholesterol biosynthetic process"/>
    <property type="evidence" value="ECO:0007669"/>
    <property type="project" value="UniProtKB-KW"/>
</dbReference>
<dbReference type="SUPFAM" id="SSF55060">
    <property type="entry name" value="GHMP Kinase, C-terminal domain"/>
    <property type="match status" value="1"/>
</dbReference>